<reference evidence="1" key="2">
    <citation type="submission" date="2020-11" db="EMBL/GenBank/DDBJ databases">
        <authorList>
            <person name="McCartney M.A."/>
            <person name="Auch B."/>
            <person name="Kono T."/>
            <person name="Mallez S."/>
            <person name="Becker A."/>
            <person name="Gohl D.M."/>
            <person name="Silverstein K.A.T."/>
            <person name="Koren S."/>
            <person name="Bechman K.B."/>
            <person name="Herman A."/>
            <person name="Abrahante J.E."/>
            <person name="Garbe J."/>
        </authorList>
    </citation>
    <scope>NUCLEOTIDE SEQUENCE</scope>
    <source>
        <strain evidence="1">Duluth1</strain>
        <tissue evidence="1">Whole animal</tissue>
    </source>
</reference>
<evidence type="ECO:0000313" key="2">
    <source>
        <dbReference type="Proteomes" id="UP000828390"/>
    </source>
</evidence>
<dbReference type="Proteomes" id="UP000828390">
    <property type="component" value="Unassembled WGS sequence"/>
</dbReference>
<keyword evidence="2" id="KW-1185">Reference proteome</keyword>
<dbReference type="AlphaFoldDB" id="A0A9D4IIF2"/>
<reference evidence="1" key="1">
    <citation type="journal article" date="2019" name="bioRxiv">
        <title>The Genome of the Zebra Mussel, Dreissena polymorpha: A Resource for Invasive Species Research.</title>
        <authorList>
            <person name="McCartney M.A."/>
            <person name="Auch B."/>
            <person name="Kono T."/>
            <person name="Mallez S."/>
            <person name="Zhang Y."/>
            <person name="Obille A."/>
            <person name="Becker A."/>
            <person name="Abrahante J.E."/>
            <person name="Garbe J."/>
            <person name="Badalamenti J.P."/>
            <person name="Herman A."/>
            <person name="Mangelson H."/>
            <person name="Liachko I."/>
            <person name="Sullivan S."/>
            <person name="Sone E.D."/>
            <person name="Koren S."/>
            <person name="Silverstein K.A.T."/>
            <person name="Beckman K.B."/>
            <person name="Gohl D.M."/>
        </authorList>
    </citation>
    <scope>NUCLEOTIDE SEQUENCE</scope>
    <source>
        <strain evidence="1">Duluth1</strain>
        <tissue evidence="1">Whole animal</tissue>
    </source>
</reference>
<comment type="caution">
    <text evidence="1">The sequence shown here is derived from an EMBL/GenBank/DDBJ whole genome shotgun (WGS) entry which is preliminary data.</text>
</comment>
<organism evidence="1 2">
    <name type="scientific">Dreissena polymorpha</name>
    <name type="common">Zebra mussel</name>
    <name type="synonym">Mytilus polymorpha</name>
    <dbReference type="NCBI Taxonomy" id="45954"/>
    <lineage>
        <taxon>Eukaryota</taxon>
        <taxon>Metazoa</taxon>
        <taxon>Spiralia</taxon>
        <taxon>Lophotrochozoa</taxon>
        <taxon>Mollusca</taxon>
        <taxon>Bivalvia</taxon>
        <taxon>Autobranchia</taxon>
        <taxon>Heteroconchia</taxon>
        <taxon>Euheterodonta</taxon>
        <taxon>Imparidentia</taxon>
        <taxon>Neoheterodontei</taxon>
        <taxon>Myida</taxon>
        <taxon>Dreissenoidea</taxon>
        <taxon>Dreissenidae</taxon>
        <taxon>Dreissena</taxon>
    </lineage>
</organism>
<gene>
    <name evidence="1" type="ORF">DPMN_175105</name>
</gene>
<protein>
    <submittedName>
        <fullName evidence="1">Uncharacterized protein</fullName>
    </submittedName>
</protein>
<name>A0A9D4IIF2_DREPO</name>
<evidence type="ECO:0000313" key="1">
    <source>
        <dbReference type="EMBL" id="KAH3773737.1"/>
    </source>
</evidence>
<dbReference type="EMBL" id="JAIWYP010000009">
    <property type="protein sequence ID" value="KAH3773737.1"/>
    <property type="molecule type" value="Genomic_DNA"/>
</dbReference>
<proteinExistence type="predicted"/>
<accession>A0A9D4IIF2</accession>
<sequence>MHEAILTFENGKAVFMEISNVNTTWNNSAVYFTFNKEELYMVVLQIKGEDFTCSWDGQMLAMWIGSENVKIEQIINTNNDEKQYRPSHFSITKHHHNKLETLIKQCLEQGPPSAPTYVEFSAYKADVTEYGNITTEVTEYGNIYITERHQES</sequence>